<proteinExistence type="predicted"/>
<feature type="binding site" evidence="3">
    <location>
        <position position="85"/>
    </location>
    <ligand>
        <name>ATP</name>
        <dbReference type="ChEBI" id="CHEBI:30616"/>
    </ligand>
</feature>
<dbReference type="SMART" id="SM00220">
    <property type="entry name" value="S_TKc"/>
    <property type="match status" value="1"/>
</dbReference>
<dbReference type="SUPFAM" id="SSF56112">
    <property type="entry name" value="Protein kinase-like (PK-like)"/>
    <property type="match status" value="1"/>
</dbReference>
<dbReference type="InterPro" id="IPR053235">
    <property type="entry name" value="Ser_Thr_kinase"/>
</dbReference>
<evidence type="ECO:0000259" key="4">
    <source>
        <dbReference type="PROSITE" id="PS50011"/>
    </source>
</evidence>
<keyword evidence="2 3" id="KW-0067">ATP-binding</keyword>
<dbReference type="Gene3D" id="1.10.510.10">
    <property type="entry name" value="Transferase(Phosphotransferase) domain 1"/>
    <property type="match status" value="1"/>
</dbReference>
<keyword evidence="6" id="KW-1185">Reference proteome</keyword>
<evidence type="ECO:0000256" key="1">
    <source>
        <dbReference type="ARBA" id="ARBA00022741"/>
    </source>
</evidence>
<reference evidence="5" key="1">
    <citation type="submission" date="2021-02" db="EMBL/GenBank/DDBJ databases">
        <title>PHA producing bacteria isolated from coastal sediment in Guangdong, Shenzhen.</title>
        <authorList>
            <person name="Zheng W."/>
            <person name="Yu S."/>
            <person name="Huang Y."/>
        </authorList>
    </citation>
    <scope>NUCLEOTIDE SEQUENCE</scope>
    <source>
        <strain evidence="5">TN14-10</strain>
    </source>
</reference>
<evidence type="ECO:0000313" key="6">
    <source>
        <dbReference type="Proteomes" id="UP000664303"/>
    </source>
</evidence>
<dbReference type="PROSITE" id="PS00107">
    <property type="entry name" value="PROTEIN_KINASE_ATP"/>
    <property type="match status" value="1"/>
</dbReference>
<dbReference type="InterPro" id="IPR011009">
    <property type="entry name" value="Kinase-like_dom_sf"/>
</dbReference>
<sequence length="621" mass="69921">MNLQEVAGSGGRRGLQHFYINEEQSIYLLSQRDARKLKQWLALCEEQLRLLGYEAIEIIGKGAYGFVFAGRERGDRTGERQYVFKFARITLPRHVQDRLEEEAYMLSQVALPHIPAYLEFQRVRGQSILMMERARGINLQELILKRGRVEPRLVLKIATQLADILRSLREQARRRDRPPIIHGDIKPSNVVFDEQREEVALIDWGAAVFAQQDANRQFAGSVGLVALSSDLQQTNAKLGDIYFIGEEQLRGGLSSPRFDEQGVAGTLYALASGQSSRFGSAVITPTSLGLPVEFARTLANLLSPDPALRDRAGDYFLDNMRYMKRIVIPGGGTGPREEPPLVPVWQAPRARDIDSVVYSSRKSFLRQEMPEKLVADVDPTELDRYYKNYLEGMGDTEKAFVIAVSHLGHYPVVGGLAIHWSERGMHIDSNLNLYDAELYPAFTSAVNNVVHLGRAISKTGVFKSCMFDARNTLHIERAARDEPFRVTPGMHIPYEVSELPPEGTGSKLHSYFEDGDDPDEMLELPRPILDQLAVLNTISHTGCIIFESLEFDLKIHNYLQLLDPAEESRFRASLDAILEQLHLISDLGVSGFMKLLDTDTKFFPFLARQPDCFATTGRNGR</sequence>
<feature type="domain" description="Protein kinase" evidence="4">
    <location>
        <begin position="53"/>
        <end position="323"/>
    </location>
</feature>
<keyword evidence="5" id="KW-0418">Kinase</keyword>
<gene>
    <name evidence="5" type="ORF">JYP50_13395</name>
</gene>
<dbReference type="InterPro" id="IPR017441">
    <property type="entry name" value="Protein_kinase_ATP_BS"/>
</dbReference>
<protein>
    <submittedName>
        <fullName evidence="5">Protein kinase</fullName>
    </submittedName>
</protein>
<dbReference type="PROSITE" id="PS00108">
    <property type="entry name" value="PROTEIN_KINASE_ST"/>
    <property type="match status" value="1"/>
</dbReference>
<evidence type="ECO:0000313" key="5">
    <source>
        <dbReference type="EMBL" id="MBN7797599.1"/>
    </source>
</evidence>
<dbReference type="EMBL" id="JAFKCZ010000009">
    <property type="protein sequence ID" value="MBN7797599.1"/>
    <property type="molecule type" value="Genomic_DNA"/>
</dbReference>
<dbReference type="PROSITE" id="PS50011">
    <property type="entry name" value="PROTEIN_KINASE_DOM"/>
    <property type="match status" value="1"/>
</dbReference>
<dbReference type="Proteomes" id="UP000664303">
    <property type="component" value="Unassembled WGS sequence"/>
</dbReference>
<dbReference type="GO" id="GO:0005737">
    <property type="term" value="C:cytoplasm"/>
    <property type="evidence" value="ECO:0007669"/>
    <property type="project" value="TreeGrafter"/>
</dbReference>
<evidence type="ECO:0000256" key="2">
    <source>
        <dbReference type="ARBA" id="ARBA00022840"/>
    </source>
</evidence>
<dbReference type="InterPro" id="IPR008271">
    <property type="entry name" value="Ser/Thr_kinase_AS"/>
</dbReference>
<dbReference type="GO" id="GO:0004674">
    <property type="term" value="F:protein serine/threonine kinase activity"/>
    <property type="evidence" value="ECO:0007669"/>
    <property type="project" value="TreeGrafter"/>
</dbReference>
<dbReference type="GO" id="GO:0005524">
    <property type="term" value="F:ATP binding"/>
    <property type="evidence" value="ECO:0007669"/>
    <property type="project" value="UniProtKB-UniRule"/>
</dbReference>
<dbReference type="InterPro" id="IPR000719">
    <property type="entry name" value="Prot_kinase_dom"/>
</dbReference>
<dbReference type="Pfam" id="PF00069">
    <property type="entry name" value="Pkinase"/>
    <property type="match status" value="1"/>
</dbReference>
<keyword evidence="5" id="KW-0808">Transferase</keyword>
<dbReference type="AlphaFoldDB" id="A0A939DG58"/>
<name>A0A939DG58_9GAMM</name>
<comment type="caution">
    <text evidence="5">The sequence shown here is derived from an EMBL/GenBank/DDBJ whole genome shotgun (WGS) entry which is preliminary data.</text>
</comment>
<accession>A0A939DG58</accession>
<dbReference type="PANTHER" id="PTHR24361">
    <property type="entry name" value="MITOGEN-ACTIVATED KINASE KINASE KINASE"/>
    <property type="match status" value="1"/>
</dbReference>
<dbReference type="RefSeq" id="WP_206561050.1">
    <property type="nucleotide sequence ID" value="NZ_JAFKCZ010000009.1"/>
</dbReference>
<evidence type="ECO:0000256" key="3">
    <source>
        <dbReference type="PROSITE-ProRule" id="PRU10141"/>
    </source>
</evidence>
<keyword evidence="1 3" id="KW-0547">Nucleotide-binding</keyword>
<dbReference type="Gene3D" id="3.30.200.20">
    <property type="entry name" value="Phosphorylase Kinase, domain 1"/>
    <property type="match status" value="1"/>
</dbReference>
<organism evidence="5 6">
    <name type="scientific">Parahaliea mediterranea</name>
    <dbReference type="NCBI Taxonomy" id="651086"/>
    <lineage>
        <taxon>Bacteria</taxon>
        <taxon>Pseudomonadati</taxon>
        <taxon>Pseudomonadota</taxon>
        <taxon>Gammaproteobacteria</taxon>
        <taxon>Cellvibrionales</taxon>
        <taxon>Halieaceae</taxon>
        <taxon>Parahaliea</taxon>
    </lineage>
</organism>